<dbReference type="FunFam" id="3.90.920.10:FF:000003">
    <property type="entry name" value="DNA primase"/>
    <property type="match status" value="1"/>
</dbReference>
<dbReference type="GeneID" id="109533371"/>
<dbReference type="GO" id="GO:0046872">
    <property type="term" value="F:metal ion binding"/>
    <property type="evidence" value="ECO:0007669"/>
    <property type="project" value="UniProtKB-KW"/>
</dbReference>
<dbReference type="EnsemblMetazoa" id="XM_019898675.1">
    <property type="protein sequence ID" value="XP_019754234.1"/>
    <property type="gene ID" value="LOC109533371"/>
</dbReference>
<comment type="similarity">
    <text evidence="1 10">Belongs to the eukaryotic-type primase small subunit family.</text>
</comment>
<dbReference type="Proteomes" id="UP000019118">
    <property type="component" value="Unassembled WGS sequence"/>
</dbReference>
<evidence type="ECO:0000313" key="11">
    <source>
        <dbReference type="EnsemblMetazoa" id="XP_019754234.1"/>
    </source>
</evidence>
<dbReference type="CDD" id="cd04860">
    <property type="entry name" value="AE_Prim_S"/>
    <property type="match status" value="1"/>
</dbReference>
<dbReference type="GO" id="GO:0003899">
    <property type="term" value="F:DNA-directed RNA polymerase activity"/>
    <property type="evidence" value="ECO:0007669"/>
    <property type="project" value="InterPro"/>
</dbReference>
<dbReference type="SUPFAM" id="SSF56747">
    <property type="entry name" value="Prim-pol domain"/>
    <property type="match status" value="1"/>
</dbReference>
<dbReference type="InterPro" id="IPR002755">
    <property type="entry name" value="DNA_primase_S"/>
</dbReference>
<keyword evidence="12" id="KW-1185">Reference proteome</keyword>
<keyword evidence="2 10" id="KW-0240">DNA-directed RNA polymerase</keyword>
<dbReference type="EC" id="2.7.7.-" evidence="10"/>
<evidence type="ECO:0000256" key="4">
    <source>
        <dbReference type="ARBA" id="ARBA00022679"/>
    </source>
</evidence>
<dbReference type="KEGG" id="dpa:109533371"/>
<keyword evidence="8" id="KW-0862">Zinc</keyword>
<keyword evidence="6 10" id="KW-0235">DNA replication</keyword>
<reference evidence="12" key="1">
    <citation type="journal article" date="2013" name="Genome Biol.">
        <title>Draft genome of the mountain pine beetle, Dendroctonus ponderosae Hopkins, a major forest pest.</title>
        <authorList>
            <person name="Keeling C.I."/>
            <person name="Yuen M.M."/>
            <person name="Liao N.Y."/>
            <person name="Docking T.R."/>
            <person name="Chan S.K."/>
            <person name="Taylor G.A."/>
            <person name="Palmquist D.L."/>
            <person name="Jackman S.D."/>
            <person name="Nguyen A."/>
            <person name="Li M."/>
            <person name="Henderson H."/>
            <person name="Janes J.K."/>
            <person name="Zhao Y."/>
            <person name="Pandoh P."/>
            <person name="Moore R."/>
            <person name="Sperling F.A."/>
            <person name="Huber D.P."/>
            <person name="Birol I."/>
            <person name="Jones S.J."/>
            <person name="Bohlmann J."/>
        </authorList>
    </citation>
    <scope>NUCLEOTIDE SEQUENCE</scope>
</reference>
<organism evidence="11 12">
    <name type="scientific">Dendroctonus ponderosae</name>
    <name type="common">Mountain pine beetle</name>
    <dbReference type="NCBI Taxonomy" id="77166"/>
    <lineage>
        <taxon>Eukaryota</taxon>
        <taxon>Metazoa</taxon>
        <taxon>Ecdysozoa</taxon>
        <taxon>Arthropoda</taxon>
        <taxon>Hexapoda</taxon>
        <taxon>Insecta</taxon>
        <taxon>Pterygota</taxon>
        <taxon>Neoptera</taxon>
        <taxon>Endopterygota</taxon>
        <taxon>Coleoptera</taxon>
        <taxon>Polyphaga</taxon>
        <taxon>Cucujiformia</taxon>
        <taxon>Curculionidae</taxon>
        <taxon>Scolytinae</taxon>
        <taxon>Dendroctonus</taxon>
    </lineage>
</organism>
<evidence type="ECO:0000313" key="12">
    <source>
        <dbReference type="Proteomes" id="UP000019118"/>
    </source>
</evidence>
<evidence type="ECO:0000256" key="6">
    <source>
        <dbReference type="ARBA" id="ARBA00022705"/>
    </source>
</evidence>
<proteinExistence type="inferred from homology"/>
<protein>
    <recommendedName>
        <fullName evidence="10">DNA primase</fullName>
        <ecNumber evidence="10">2.7.7.-</ecNumber>
    </recommendedName>
</protein>
<dbReference type="GO" id="GO:0005658">
    <property type="term" value="C:alpha DNA polymerase:primase complex"/>
    <property type="evidence" value="ECO:0007669"/>
    <property type="project" value="UniProtKB-ARBA"/>
</dbReference>
<dbReference type="PANTHER" id="PTHR10536">
    <property type="entry name" value="DNA PRIMASE SMALL SUBUNIT"/>
    <property type="match status" value="1"/>
</dbReference>
<evidence type="ECO:0000256" key="3">
    <source>
        <dbReference type="ARBA" id="ARBA00022515"/>
    </source>
</evidence>
<dbReference type="GO" id="GO:0006269">
    <property type="term" value="P:DNA replication, synthesis of primer"/>
    <property type="evidence" value="ECO:0007669"/>
    <property type="project" value="UniProtKB-KW"/>
</dbReference>
<dbReference type="AlphaFoldDB" id="A0AAR5NZ71"/>
<keyword evidence="9" id="KW-0804">Transcription</keyword>
<evidence type="ECO:0000256" key="2">
    <source>
        <dbReference type="ARBA" id="ARBA00022478"/>
    </source>
</evidence>
<evidence type="ECO:0000256" key="8">
    <source>
        <dbReference type="ARBA" id="ARBA00022833"/>
    </source>
</evidence>
<dbReference type="CTD" id="136033902"/>
<accession>A0AAR5NZ71</accession>
<evidence type="ECO:0000256" key="1">
    <source>
        <dbReference type="ARBA" id="ARBA00009762"/>
    </source>
</evidence>
<evidence type="ECO:0000256" key="9">
    <source>
        <dbReference type="ARBA" id="ARBA00023163"/>
    </source>
</evidence>
<dbReference type="InterPro" id="IPR014052">
    <property type="entry name" value="DNA_primase_ssu_euk/arc"/>
</dbReference>
<keyword evidence="4 10" id="KW-0808">Transferase</keyword>
<sequence length="413" mass="46996">MGEEFNEEWLADLLPLYYKRLFPAALFHRWLSYGSSFAFATREISFTLLGDVYIRYQSFDTADEFVQELCRKMPIKIDIGAVYLTKPRSRKVLSVMTPVAKEMVFDIDMTDYDDVRSCCQGADVCPKCWRLMAIAARVLDAALREDFGFRHILWVFSGRRGIHAWVSDEQARGLDDAARSAVAEYLQVVKGGTAKGKKVHLPSNIHSSIRRALAIIEKHFQDIVQEQDLLGDEQRLGAFLALIDKELRPQFKEALAGAATSLERWQAFERTFVQLLQKGQVPRGQRNLREEIKLQIAYPRLDINVTKSLGHLLKAPFCVHPKTGKVCVPFSVKHAESFDPHGVPTLRAIMDEVDAYDRKTKEQVDGGEAPSAPHRARIPDFKKTSLIKPFSLFAEFLRELERGAKRPHSLADF</sequence>
<reference evidence="11" key="2">
    <citation type="submission" date="2024-08" db="UniProtKB">
        <authorList>
            <consortium name="EnsemblMetazoa"/>
        </authorList>
    </citation>
    <scope>IDENTIFICATION</scope>
</reference>
<dbReference type="NCBIfam" id="TIGR00335">
    <property type="entry name" value="primase_sml"/>
    <property type="match status" value="1"/>
</dbReference>
<evidence type="ECO:0000256" key="10">
    <source>
        <dbReference type="RuleBase" id="RU003514"/>
    </source>
</evidence>
<evidence type="ECO:0000256" key="5">
    <source>
        <dbReference type="ARBA" id="ARBA00022695"/>
    </source>
</evidence>
<dbReference type="Pfam" id="PF01896">
    <property type="entry name" value="DNA_primase_S"/>
    <property type="match status" value="1"/>
</dbReference>
<keyword evidence="7" id="KW-0479">Metal-binding</keyword>
<keyword evidence="3 10" id="KW-0639">Primosome</keyword>
<keyword evidence="5" id="KW-0548">Nucleotidyltransferase</keyword>
<evidence type="ECO:0000256" key="7">
    <source>
        <dbReference type="ARBA" id="ARBA00022723"/>
    </source>
</evidence>
<name>A0AAR5NZ71_DENPD</name>
<dbReference type="Gene3D" id="3.90.920.10">
    <property type="entry name" value="DNA primase, PRIM domain"/>
    <property type="match status" value="1"/>
</dbReference>